<evidence type="ECO:0000256" key="1">
    <source>
        <dbReference type="ARBA" id="ARBA00022448"/>
    </source>
</evidence>
<keyword evidence="3 6" id="KW-0285">Flavoprotein</keyword>
<keyword evidence="1 6" id="KW-0813">Transport</keyword>
<dbReference type="EMBL" id="JBEWLZ010000021">
    <property type="protein sequence ID" value="MET1492106.1"/>
    <property type="molecule type" value="Genomic_DNA"/>
</dbReference>
<reference evidence="9 10" key="1">
    <citation type="submission" date="2024-07" db="EMBL/GenBank/DDBJ databases">
        <title>Uliginosibacterium paludis KCTC:42655.</title>
        <authorList>
            <person name="Kim M.K."/>
        </authorList>
    </citation>
    <scope>NUCLEOTIDE SEQUENCE [LARGE SCALE GENOMIC DNA]</scope>
    <source>
        <strain evidence="9 10">KCTC 42655</strain>
    </source>
</reference>
<comment type="cofactor">
    <cofactor evidence="6">
        <name>FMN</name>
        <dbReference type="ChEBI" id="CHEBI:58210"/>
    </cofactor>
</comment>
<evidence type="ECO:0000313" key="9">
    <source>
        <dbReference type="EMBL" id="MET1492106.1"/>
    </source>
</evidence>
<name>A0ABV2CW29_9RHOO</name>
<dbReference type="PANTHER" id="PTHR36118">
    <property type="entry name" value="ION-TRANSLOCATING OXIDOREDUCTASE COMPLEX SUBUNIT G"/>
    <property type="match status" value="1"/>
</dbReference>
<dbReference type="InterPro" id="IPR007329">
    <property type="entry name" value="FMN-bd"/>
</dbReference>
<dbReference type="RefSeq" id="WP_345927938.1">
    <property type="nucleotide sequence ID" value="NZ_JBDIVF010000005.1"/>
</dbReference>
<dbReference type="NCBIfam" id="NF002519">
    <property type="entry name" value="PRK01908.1"/>
    <property type="match status" value="1"/>
</dbReference>
<evidence type="ECO:0000256" key="4">
    <source>
        <dbReference type="ARBA" id="ARBA00022643"/>
    </source>
</evidence>
<gene>
    <name evidence="9" type="primary">rsxG</name>
    <name evidence="6" type="synonym">rnfG</name>
    <name evidence="9" type="ORF">ABVT11_19875</name>
</gene>
<keyword evidence="10" id="KW-1185">Reference proteome</keyword>
<dbReference type="InterPro" id="IPR010209">
    <property type="entry name" value="Ion_transpt_RnfG/RsxG"/>
</dbReference>
<comment type="caution">
    <text evidence="9">The sequence shown here is derived from an EMBL/GenBank/DDBJ whole genome shotgun (WGS) entry which is preliminary data.</text>
</comment>
<keyword evidence="2 6" id="KW-0597">Phosphoprotein</keyword>
<proteinExistence type="inferred from homology"/>
<keyword evidence="4 6" id="KW-0288">FMN</keyword>
<comment type="function">
    <text evidence="6">Part of a membrane-bound complex that couples electron transfer with translocation of ions across the membrane.</text>
</comment>
<feature type="transmembrane region" description="Helical" evidence="7">
    <location>
        <begin position="12"/>
        <end position="31"/>
    </location>
</feature>
<dbReference type="EC" id="7.-.-.-" evidence="6"/>
<keyword evidence="6 7" id="KW-1133">Transmembrane helix</keyword>
<evidence type="ECO:0000256" key="2">
    <source>
        <dbReference type="ARBA" id="ARBA00022553"/>
    </source>
</evidence>
<keyword evidence="6" id="KW-1278">Translocase</keyword>
<dbReference type="HAMAP" id="MF_00479">
    <property type="entry name" value="RsxG_RnfG"/>
    <property type="match status" value="1"/>
</dbReference>
<evidence type="ECO:0000256" key="3">
    <source>
        <dbReference type="ARBA" id="ARBA00022630"/>
    </source>
</evidence>
<sequence>MQIDALRERIPYHGGLLAFFTLVTSLALLTANRITLPAIERAAQDDLKSSLEQVLPEGMTDNDLLAAAVEVDDNGVKRTVYRGTKAGAFSAAVFGFSGRGYAGEIKLLIGVDAGGTVTGVRVLKHAETPGLGDKIEVAKSDWIRSFEKKSLENTPVAAWAVKKDGGQFDQFAGATITPRGVVKAVKEGLQFFAAHREEIAGAAK</sequence>
<evidence type="ECO:0000256" key="5">
    <source>
        <dbReference type="ARBA" id="ARBA00022982"/>
    </source>
</evidence>
<protein>
    <recommendedName>
        <fullName evidence="6">Ion-translocating oxidoreductase complex subunit G</fullName>
        <ecNumber evidence="6">7.-.-.-</ecNumber>
    </recommendedName>
    <alternativeName>
        <fullName evidence="6">Rnf electron transport complex subunit G</fullName>
    </alternativeName>
</protein>
<dbReference type="NCBIfam" id="TIGR01947">
    <property type="entry name" value="rnfG"/>
    <property type="match status" value="1"/>
</dbReference>
<comment type="subcellular location">
    <subcellularLocation>
        <location evidence="6">Cell inner membrane</location>
        <topology evidence="6">Single-pass membrane protein</topology>
    </subcellularLocation>
</comment>
<accession>A0ABV2CW29</accession>
<dbReference type="Pfam" id="PF04205">
    <property type="entry name" value="FMN_bind"/>
    <property type="match status" value="1"/>
</dbReference>
<keyword evidence="6" id="KW-0997">Cell inner membrane</keyword>
<keyword evidence="5 6" id="KW-0249">Electron transport</keyword>
<evidence type="ECO:0000256" key="6">
    <source>
        <dbReference type="HAMAP-Rule" id="MF_00479"/>
    </source>
</evidence>
<comment type="similarity">
    <text evidence="6">Belongs to the RnfG family.</text>
</comment>
<feature type="domain" description="FMN-binding" evidence="8">
    <location>
        <begin position="100"/>
        <end position="192"/>
    </location>
</feature>
<dbReference type="PIRSF" id="PIRSF006091">
    <property type="entry name" value="E_trnsport_RnfG"/>
    <property type="match status" value="1"/>
</dbReference>
<keyword evidence="6" id="KW-1003">Cell membrane</keyword>
<evidence type="ECO:0000259" key="8">
    <source>
        <dbReference type="SMART" id="SM00900"/>
    </source>
</evidence>
<feature type="modified residue" description="FMN phosphoryl threonine" evidence="6">
    <location>
        <position position="175"/>
    </location>
</feature>
<keyword evidence="6 7" id="KW-0472">Membrane</keyword>
<organism evidence="9 10">
    <name type="scientific">Uliginosibacterium paludis</name>
    <dbReference type="NCBI Taxonomy" id="1615952"/>
    <lineage>
        <taxon>Bacteria</taxon>
        <taxon>Pseudomonadati</taxon>
        <taxon>Pseudomonadota</taxon>
        <taxon>Betaproteobacteria</taxon>
        <taxon>Rhodocyclales</taxon>
        <taxon>Zoogloeaceae</taxon>
        <taxon>Uliginosibacterium</taxon>
    </lineage>
</organism>
<dbReference type="Proteomes" id="UP001548590">
    <property type="component" value="Unassembled WGS sequence"/>
</dbReference>
<dbReference type="SMART" id="SM00900">
    <property type="entry name" value="FMN_bind"/>
    <property type="match status" value="1"/>
</dbReference>
<evidence type="ECO:0000256" key="7">
    <source>
        <dbReference type="SAM" id="Phobius"/>
    </source>
</evidence>
<keyword evidence="6 7" id="KW-0812">Transmembrane</keyword>
<dbReference type="PANTHER" id="PTHR36118:SF1">
    <property type="entry name" value="ION-TRANSLOCATING OXIDOREDUCTASE COMPLEX SUBUNIT G"/>
    <property type="match status" value="1"/>
</dbReference>
<evidence type="ECO:0000313" key="10">
    <source>
        <dbReference type="Proteomes" id="UP001548590"/>
    </source>
</evidence>
<comment type="subunit">
    <text evidence="6">The complex is composed of six subunits: RnfA, RnfB, RnfC, RnfD, RnfE and RnfG.</text>
</comment>